<dbReference type="AlphaFoldDB" id="A0A494XFU0"/>
<evidence type="ECO:0000256" key="2">
    <source>
        <dbReference type="ARBA" id="ARBA00012534"/>
    </source>
</evidence>
<evidence type="ECO:0000256" key="4">
    <source>
        <dbReference type="ARBA" id="ARBA00022679"/>
    </source>
</evidence>
<dbReference type="Gene3D" id="3.40.50.150">
    <property type="entry name" value="Vaccinia Virus protein VP39"/>
    <property type="match status" value="1"/>
</dbReference>
<dbReference type="PRINTS" id="PR00996">
    <property type="entry name" value="CHERMTFRASE"/>
</dbReference>
<dbReference type="SUPFAM" id="SSF47757">
    <property type="entry name" value="Chemotaxis receptor methyltransferase CheR, N-terminal domain"/>
    <property type="match status" value="1"/>
</dbReference>
<keyword evidence="5" id="KW-0949">S-adenosyl-L-methionine</keyword>
<dbReference type="Pfam" id="PF03705">
    <property type="entry name" value="CheR_N"/>
    <property type="match status" value="1"/>
</dbReference>
<dbReference type="CDD" id="cd02440">
    <property type="entry name" value="AdoMet_MTases"/>
    <property type="match status" value="1"/>
</dbReference>
<dbReference type="InterPro" id="IPR000780">
    <property type="entry name" value="CheR_MeTrfase"/>
</dbReference>
<dbReference type="GO" id="GO:0032259">
    <property type="term" value="P:methylation"/>
    <property type="evidence" value="ECO:0007669"/>
    <property type="project" value="UniProtKB-KW"/>
</dbReference>
<dbReference type="InterPro" id="IPR036804">
    <property type="entry name" value="CheR_N_sf"/>
</dbReference>
<keyword evidence="4 7" id="KW-0808">Transferase</keyword>
<dbReference type="PANTHER" id="PTHR24422">
    <property type="entry name" value="CHEMOTAXIS PROTEIN METHYLTRANSFERASE"/>
    <property type="match status" value="1"/>
</dbReference>
<evidence type="ECO:0000313" key="8">
    <source>
        <dbReference type="Proteomes" id="UP000282076"/>
    </source>
</evidence>
<sequence length="272" mass="31382">MIAITDEEFRQFSHFIKDRYGIHLRDEKKALLAGRLQQVLAEQRFGNFTEYYRHVVSDASGAATALLADKITTNHTFFMRESSHFQFLKDRVLPRLALTVRDRDLRIWSAGCSSGEEPYTLAFMLDELFGSGAPAWDTRVLATDISSQALATAVQGTYSDTSLESIPSAWRSAYFRKTSEGCSVVSDKIKSAVIFRKFNLMQPTFPFRRKFHVIFCRNVMIYFDERTKRDLVRKFYENTEPGGYLFIGHSESLEREGTGYKYVMPSVYRKDE</sequence>
<dbReference type="InterPro" id="IPR022641">
    <property type="entry name" value="CheR_N"/>
</dbReference>
<keyword evidence="8" id="KW-1185">Reference proteome</keyword>
<evidence type="ECO:0000256" key="3">
    <source>
        <dbReference type="ARBA" id="ARBA00022603"/>
    </source>
</evidence>
<dbReference type="RefSeq" id="WP_120979594.1">
    <property type="nucleotide sequence ID" value="NZ_RBZM01000011.1"/>
</dbReference>
<dbReference type="InterPro" id="IPR029063">
    <property type="entry name" value="SAM-dependent_MTases_sf"/>
</dbReference>
<accession>A0A494XFU0</accession>
<dbReference type="EMBL" id="RBZM01000011">
    <property type="protein sequence ID" value="RKP47396.1"/>
    <property type="molecule type" value="Genomic_DNA"/>
</dbReference>
<comment type="catalytic activity">
    <reaction evidence="1">
        <text>L-glutamyl-[protein] + S-adenosyl-L-methionine = [protein]-L-glutamate 5-O-methyl ester + S-adenosyl-L-homocysteine</text>
        <dbReference type="Rhea" id="RHEA:24452"/>
        <dbReference type="Rhea" id="RHEA-COMP:10208"/>
        <dbReference type="Rhea" id="RHEA-COMP:10311"/>
        <dbReference type="ChEBI" id="CHEBI:29973"/>
        <dbReference type="ChEBI" id="CHEBI:57856"/>
        <dbReference type="ChEBI" id="CHEBI:59789"/>
        <dbReference type="ChEBI" id="CHEBI:82795"/>
        <dbReference type="EC" id="2.1.1.80"/>
    </reaction>
</comment>
<keyword evidence="3 7" id="KW-0489">Methyltransferase</keyword>
<evidence type="ECO:0000259" key="6">
    <source>
        <dbReference type="PROSITE" id="PS50123"/>
    </source>
</evidence>
<proteinExistence type="predicted"/>
<name>A0A494XFU0_9BACL</name>
<dbReference type="InterPro" id="IPR022642">
    <property type="entry name" value="CheR_C"/>
</dbReference>
<protein>
    <recommendedName>
        <fullName evidence="2">protein-glutamate O-methyltransferase</fullName>
        <ecNumber evidence="2">2.1.1.80</ecNumber>
    </recommendedName>
</protein>
<dbReference type="PIRSF" id="PIRSF000410">
    <property type="entry name" value="CheR"/>
    <property type="match status" value="1"/>
</dbReference>
<dbReference type="InterPro" id="IPR026024">
    <property type="entry name" value="Chemotaxis_MeTrfase_CheR"/>
</dbReference>
<organism evidence="7 8">
    <name type="scientific">Cohnella endophytica</name>
    <dbReference type="NCBI Taxonomy" id="2419778"/>
    <lineage>
        <taxon>Bacteria</taxon>
        <taxon>Bacillati</taxon>
        <taxon>Bacillota</taxon>
        <taxon>Bacilli</taxon>
        <taxon>Bacillales</taxon>
        <taxon>Paenibacillaceae</taxon>
        <taxon>Cohnella</taxon>
    </lineage>
</organism>
<dbReference type="InterPro" id="IPR050903">
    <property type="entry name" value="Bact_Chemotaxis_MeTrfase"/>
</dbReference>
<dbReference type="GO" id="GO:0008983">
    <property type="term" value="F:protein-glutamate O-methyltransferase activity"/>
    <property type="evidence" value="ECO:0007669"/>
    <property type="project" value="UniProtKB-EC"/>
</dbReference>
<dbReference type="Proteomes" id="UP000282076">
    <property type="component" value="Unassembled WGS sequence"/>
</dbReference>
<feature type="domain" description="CheR-type methyltransferase" evidence="6">
    <location>
        <begin position="1"/>
        <end position="272"/>
    </location>
</feature>
<dbReference type="SMART" id="SM00138">
    <property type="entry name" value="MeTrc"/>
    <property type="match status" value="1"/>
</dbReference>
<dbReference type="Pfam" id="PF01739">
    <property type="entry name" value="CheR"/>
    <property type="match status" value="1"/>
</dbReference>
<dbReference type="PANTHER" id="PTHR24422:SF19">
    <property type="entry name" value="CHEMOTAXIS PROTEIN METHYLTRANSFERASE"/>
    <property type="match status" value="1"/>
</dbReference>
<evidence type="ECO:0000313" key="7">
    <source>
        <dbReference type="EMBL" id="RKP47396.1"/>
    </source>
</evidence>
<evidence type="ECO:0000256" key="5">
    <source>
        <dbReference type="ARBA" id="ARBA00022691"/>
    </source>
</evidence>
<dbReference type="Gene3D" id="1.10.155.10">
    <property type="entry name" value="Chemotaxis receptor methyltransferase CheR, N-terminal domain"/>
    <property type="match status" value="1"/>
</dbReference>
<reference evidence="7 8" key="1">
    <citation type="submission" date="2018-10" db="EMBL/GenBank/DDBJ databases">
        <title>Cohnella sp. M2MS4P-1, whole genome shotgun sequence.</title>
        <authorList>
            <person name="Tuo L."/>
        </authorList>
    </citation>
    <scope>NUCLEOTIDE SEQUENCE [LARGE SCALE GENOMIC DNA]</scope>
    <source>
        <strain evidence="7 8">M2MS4P-1</strain>
    </source>
</reference>
<dbReference type="PROSITE" id="PS50123">
    <property type="entry name" value="CHER"/>
    <property type="match status" value="1"/>
</dbReference>
<gene>
    <name evidence="7" type="ORF">D7Z26_23975</name>
</gene>
<dbReference type="SUPFAM" id="SSF53335">
    <property type="entry name" value="S-adenosyl-L-methionine-dependent methyltransferases"/>
    <property type="match status" value="1"/>
</dbReference>
<evidence type="ECO:0000256" key="1">
    <source>
        <dbReference type="ARBA" id="ARBA00001541"/>
    </source>
</evidence>
<dbReference type="EC" id="2.1.1.80" evidence="2"/>
<comment type="caution">
    <text evidence="7">The sequence shown here is derived from an EMBL/GenBank/DDBJ whole genome shotgun (WGS) entry which is preliminary data.</text>
</comment>
<dbReference type="OrthoDB" id="9816309at2"/>